<comment type="caution">
    <text evidence="1">The sequence shown here is derived from an EMBL/GenBank/DDBJ whole genome shotgun (WGS) entry which is preliminary data.</text>
</comment>
<organism evidence="1 2">
    <name type="scientific">Mucilaginibacter corticis</name>
    <dbReference type="NCBI Taxonomy" id="2597670"/>
    <lineage>
        <taxon>Bacteria</taxon>
        <taxon>Pseudomonadati</taxon>
        <taxon>Bacteroidota</taxon>
        <taxon>Sphingobacteriia</taxon>
        <taxon>Sphingobacteriales</taxon>
        <taxon>Sphingobacteriaceae</taxon>
        <taxon>Mucilaginibacter</taxon>
    </lineage>
</organism>
<dbReference type="RefSeq" id="WP_144246512.1">
    <property type="nucleotide sequence ID" value="NZ_VLPK01000001.1"/>
</dbReference>
<keyword evidence="2" id="KW-1185">Reference proteome</keyword>
<evidence type="ECO:0000313" key="2">
    <source>
        <dbReference type="Proteomes" id="UP000318733"/>
    </source>
</evidence>
<accession>A0A556MST9</accession>
<dbReference type="Proteomes" id="UP000318733">
    <property type="component" value="Unassembled WGS sequence"/>
</dbReference>
<evidence type="ECO:0000313" key="1">
    <source>
        <dbReference type="EMBL" id="TSJ42947.1"/>
    </source>
</evidence>
<evidence type="ECO:0008006" key="3">
    <source>
        <dbReference type="Google" id="ProtNLM"/>
    </source>
</evidence>
<dbReference type="OrthoDB" id="1365620at2"/>
<dbReference type="EMBL" id="VLPK01000001">
    <property type="protein sequence ID" value="TSJ42947.1"/>
    <property type="molecule type" value="Genomic_DNA"/>
</dbReference>
<dbReference type="AlphaFoldDB" id="A0A556MST9"/>
<name>A0A556MST9_9SPHI</name>
<reference evidence="1 2" key="1">
    <citation type="submission" date="2019-07" db="EMBL/GenBank/DDBJ databases">
        <authorList>
            <person name="Huq M.A."/>
        </authorList>
    </citation>
    <scope>NUCLEOTIDE SEQUENCE [LARGE SCALE GENOMIC DNA]</scope>
    <source>
        <strain evidence="1 2">MAH-19</strain>
    </source>
</reference>
<protein>
    <recommendedName>
        <fullName evidence="3">DUF2281 domain-containing protein</fullName>
    </recommendedName>
</protein>
<proteinExistence type="predicted"/>
<sequence>MTKQAIIEHTIEVINQLPEDKAVEIADFADFLIRQQDELSFNKDVQGLASGQSFDFLKEEEDLYAVSDLKEVYGKR</sequence>
<gene>
    <name evidence="1" type="ORF">FO440_01790</name>
</gene>